<dbReference type="InterPro" id="IPR027417">
    <property type="entry name" value="P-loop_NTPase"/>
</dbReference>
<evidence type="ECO:0000313" key="3">
    <source>
        <dbReference type="Proteomes" id="UP001597475"/>
    </source>
</evidence>
<evidence type="ECO:0000256" key="1">
    <source>
        <dbReference type="SAM" id="MobiDB-lite"/>
    </source>
</evidence>
<comment type="caution">
    <text evidence="2">The sequence shown here is derived from an EMBL/GenBank/DDBJ whole genome shotgun (WGS) entry which is preliminary data.</text>
</comment>
<dbReference type="SUPFAM" id="SSF52540">
    <property type="entry name" value="P-loop containing nucleoside triphosphate hydrolases"/>
    <property type="match status" value="1"/>
</dbReference>
<proteinExistence type="predicted"/>
<sequence length="278" mass="29836">MTPQPPALPFLRLPSTRGTDDQERGAPGARPLADWPLTVLVGVTGVGKSTALHALKVARPGLRVLPDRREVTDAVMLWPLAGRPVTDREERFALTARYRETHPGGMAQALASLRADPAHWGQEAVFDGLRGLDEVAYAAQHFPAWRFVALGAPDAVRVRRLLGRADTFDRVRLEGSRATGDLRDSLEALPGAAEVFSSAELEELAALGAAHAPAEVLSKVRIVLSERRHYDPAAAERHLRTLPPERALVLDTVALNPEQVAARVQAWAGAAGPGGGRA</sequence>
<dbReference type="RefSeq" id="WP_386841899.1">
    <property type="nucleotide sequence ID" value="NZ_JBHUMK010000004.1"/>
</dbReference>
<reference evidence="3" key="1">
    <citation type="journal article" date="2019" name="Int. J. Syst. Evol. Microbiol.">
        <title>The Global Catalogue of Microorganisms (GCM) 10K type strain sequencing project: providing services to taxonomists for standard genome sequencing and annotation.</title>
        <authorList>
            <consortium name="The Broad Institute Genomics Platform"/>
            <consortium name="The Broad Institute Genome Sequencing Center for Infectious Disease"/>
            <person name="Wu L."/>
            <person name="Ma J."/>
        </authorList>
    </citation>
    <scope>NUCLEOTIDE SEQUENCE [LARGE SCALE GENOMIC DNA]</scope>
    <source>
        <strain evidence="3">KCTC 33842</strain>
    </source>
</reference>
<organism evidence="2 3">
    <name type="scientific">Deinococcus taklimakanensis</name>
    <dbReference type="NCBI Taxonomy" id="536443"/>
    <lineage>
        <taxon>Bacteria</taxon>
        <taxon>Thermotogati</taxon>
        <taxon>Deinococcota</taxon>
        <taxon>Deinococci</taxon>
        <taxon>Deinococcales</taxon>
        <taxon>Deinococcaceae</taxon>
        <taxon>Deinococcus</taxon>
    </lineage>
</organism>
<dbReference type="Proteomes" id="UP001597475">
    <property type="component" value="Unassembled WGS sequence"/>
</dbReference>
<dbReference type="EMBL" id="JBHUMK010000004">
    <property type="protein sequence ID" value="MFD2607863.1"/>
    <property type="molecule type" value="Genomic_DNA"/>
</dbReference>
<accession>A0ABW5NZ71</accession>
<protein>
    <submittedName>
        <fullName evidence="2">ATPase</fullName>
    </submittedName>
</protein>
<dbReference type="Gene3D" id="3.40.50.300">
    <property type="entry name" value="P-loop containing nucleotide triphosphate hydrolases"/>
    <property type="match status" value="1"/>
</dbReference>
<feature type="region of interest" description="Disordered" evidence="1">
    <location>
        <begin position="1"/>
        <end position="31"/>
    </location>
</feature>
<keyword evidence="3" id="KW-1185">Reference proteome</keyword>
<name>A0ABW5NZ71_9DEIO</name>
<gene>
    <name evidence="2" type="ORF">ACFSR9_00205</name>
</gene>
<evidence type="ECO:0000313" key="2">
    <source>
        <dbReference type="EMBL" id="MFD2607863.1"/>
    </source>
</evidence>